<sequence length="216" mass="23901">METLENNQPLMVAGLQEMYKRMVASGAWKGSLLKESLHGAPLTHDILENLGVLKKDTEGNTEFFEDDPEMIKVNLFAHGAQAMQRQGSEISGSSSDRDPSVFNSPVFDNANPNHGYSQFSEYDISQTPPTPPTLSSPYVTVPRILNGYEYMQTPYLGPGVVHSSMDPMMLQQQLRAESKFGCPPFGTINSPFRSTSTPDQLFMGAQGDEDLQLFSR</sequence>
<organism evidence="2 3">
    <name type="scientific">Trichoglossum hirsutum</name>
    <dbReference type="NCBI Taxonomy" id="265104"/>
    <lineage>
        <taxon>Eukaryota</taxon>
        <taxon>Fungi</taxon>
        <taxon>Dikarya</taxon>
        <taxon>Ascomycota</taxon>
        <taxon>Pezizomycotina</taxon>
        <taxon>Geoglossomycetes</taxon>
        <taxon>Geoglossales</taxon>
        <taxon>Geoglossaceae</taxon>
        <taxon>Trichoglossum</taxon>
    </lineage>
</organism>
<gene>
    <name evidence="2" type="ORF">GP486_007028</name>
</gene>
<feature type="compositionally biased region" description="Polar residues" evidence="1">
    <location>
        <begin position="83"/>
        <end position="94"/>
    </location>
</feature>
<evidence type="ECO:0000313" key="2">
    <source>
        <dbReference type="EMBL" id="KAH0551753.1"/>
    </source>
</evidence>
<name>A0A9P8IJR5_9PEZI</name>
<feature type="compositionally biased region" description="Polar residues" evidence="1">
    <location>
        <begin position="117"/>
        <end position="126"/>
    </location>
</feature>
<proteinExistence type="predicted"/>
<feature type="region of interest" description="Disordered" evidence="1">
    <location>
        <begin position="117"/>
        <end position="136"/>
    </location>
</feature>
<protein>
    <submittedName>
        <fullName evidence="2">Uncharacterized protein</fullName>
    </submittedName>
</protein>
<feature type="region of interest" description="Disordered" evidence="1">
    <location>
        <begin position="83"/>
        <end position="107"/>
    </location>
</feature>
<comment type="caution">
    <text evidence="2">The sequence shown here is derived from an EMBL/GenBank/DDBJ whole genome shotgun (WGS) entry which is preliminary data.</text>
</comment>
<reference evidence="2" key="1">
    <citation type="submission" date="2021-03" db="EMBL/GenBank/DDBJ databases">
        <title>Comparative genomics and phylogenomic investigation of the class Geoglossomycetes provide insights into ecological specialization and systematics.</title>
        <authorList>
            <person name="Melie T."/>
            <person name="Pirro S."/>
            <person name="Miller A.N."/>
            <person name="Quandt A."/>
        </authorList>
    </citation>
    <scope>NUCLEOTIDE SEQUENCE</scope>
    <source>
        <strain evidence="2">CAQ_001_2017</strain>
    </source>
</reference>
<evidence type="ECO:0000313" key="3">
    <source>
        <dbReference type="Proteomes" id="UP000750711"/>
    </source>
</evidence>
<dbReference type="AlphaFoldDB" id="A0A9P8IJR5"/>
<evidence type="ECO:0000256" key="1">
    <source>
        <dbReference type="SAM" id="MobiDB-lite"/>
    </source>
</evidence>
<keyword evidence="3" id="KW-1185">Reference proteome</keyword>
<dbReference type="Proteomes" id="UP000750711">
    <property type="component" value="Unassembled WGS sequence"/>
</dbReference>
<dbReference type="EMBL" id="JAGHQM010001794">
    <property type="protein sequence ID" value="KAH0551753.1"/>
    <property type="molecule type" value="Genomic_DNA"/>
</dbReference>
<accession>A0A9P8IJR5</accession>